<organism evidence="2 3">
    <name type="scientific">Glycine soja</name>
    <name type="common">Wild soybean</name>
    <dbReference type="NCBI Taxonomy" id="3848"/>
    <lineage>
        <taxon>Eukaryota</taxon>
        <taxon>Viridiplantae</taxon>
        <taxon>Streptophyta</taxon>
        <taxon>Embryophyta</taxon>
        <taxon>Tracheophyta</taxon>
        <taxon>Spermatophyta</taxon>
        <taxon>Magnoliopsida</taxon>
        <taxon>eudicotyledons</taxon>
        <taxon>Gunneridae</taxon>
        <taxon>Pentapetalae</taxon>
        <taxon>rosids</taxon>
        <taxon>fabids</taxon>
        <taxon>Fabales</taxon>
        <taxon>Fabaceae</taxon>
        <taxon>Papilionoideae</taxon>
        <taxon>50 kb inversion clade</taxon>
        <taxon>NPAAA clade</taxon>
        <taxon>indigoferoid/millettioid clade</taxon>
        <taxon>Phaseoleae</taxon>
        <taxon>Glycine</taxon>
        <taxon>Glycine subgen. Soja</taxon>
    </lineage>
</organism>
<evidence type="ECO:0000256" key="1">
    <source>
        <dbReference type="SAM" id="MobiDB-lite"/>
    </source>
</evidence>
<dbReference type="EMBL" id="QZWG01000003">
    <property type="protein sequence ID" value="RZC19487.1"/>
    <property type="molecule type" value="Genomic_DNA"/>
</dbReference>
<dbReference type="Proteomes" id="UP000289340">
    <property type="component" value="Chromosome 3"/>
</dbReference>
<reference evidence="2 3" key="1">
    <citation type="submission" date="2018-09" db="EMBL/GenBank/DDBJ databases">
        <title>A high-quality reference genome of wild soybean provides a powerful tool to mine soybean genomes.</title>
        <authorList>
            <person name="Xie M."/>
            <person name="Chung C.Y.L."/>
            <person name="Li M.-W."/>
            <person name="Wong F.-L."/>
            <person name="Chan T.-F."/>
            <person name="Lam H.-M."/>
        </authorList>
    </citation>
    <scope>NUCLEOTIDE SEQUENCE [LARGE SCALE GENOMIC DNA]</scope>
    <source>
        <strain evidence="3">cv. W05</strain>
        <tissue evidence="2">Hypocotyl of etiolated seedlings</tissue>
    </source>
</reference>
<evidence type="ECO:0000313" key="2">
    <source>
        <dbReference type="EMBL" id="RZC19487.1"/>
    </source>
</evidence>
<gene>
    <name evidence="2" type="ORF">D0Y65_006347</name>
</gene>
<keyword evidence="3" id="KW-1185">Reference proteome</keyword>
<sequence>MAAQPKFHLTLAITNMKSLLRVMLDHGIPPTDEKAKKAIDDSKAVDPDLWHRLDVAMLQWILQLKESTILLRATRESGSSSSTTSLVANSQNFDDDMNRQNSSQEEVVALATMASVVGKVLAVAIADNSSNDKLLGNGHGSKVLLGLCRHVHIPHIVGPSPMQLKGHNSLVSLDPGHCKQHLMLSHPA</sequence>
<protein>
    <submittedName>
        <fullName evidence="2">Uncharacterized protein</fullName>
    </submittedName>
</protein>
<name>A0A445L8M9_GLYSO</name>
<evidence type="ECO:0000313" key="3">
    <source>
        <dbReference type="Proteomes" id="UP000289340"/>
    </source>
</evidence>
<proteinExistence type="predicted"/>
<dbReference type="AlphaFoldDB" id="A0A445L8M9"/>
<feature type="region of interest" description="Disordered" evidence="1">
    <location>
        <begin position="79"/>
        <end position="98"/>
    </location>
</feature>
<comment type="caution">
    <text evidence="2">The sequence shown here is derived from an EMBL/GenBank/DDBJ whole genome shotgun (WGS) entry which is preliminary data.</text>
</comment>
<accession>A0A445L8M9</accession>